<dbReference type="SUPFAM" id="SSF46689">
    <property type="entry name" value="Homeodomain-like"/>
    <property type="match status" value="1"/>
</dbReference>
<comment type="caution">
    <text evidence="5">The sequence shown here is derived from an EMBL/GenBank/DDBJ whole genome shotgun (WGS) entry which is preliminary data.</text>
</comment>
<protein>
    <submittedName>
        <fullName evidence="5">Helix-turn-helix transcriptional regulator</fullName>
    </submittedName>
</protein>
<dbReference type="InterPro" id="IPR020449">
    <property type="entry name" value="Tscrpt_reg_AraC-type_HTH"/>
</dbReference>
<dbReference type="PROSITE" id="PS01124">
    <property type="entry name" value="HTH_ARAC_FAMILY_2"/>
    <property type="match status" value="1"/>
</dbReference>
<evidence type="ECO:0000259" key="4">
    <source>
        <dbReference type="PROSITE" id="PS01124"/>
    </source>
</evidence>
<accession>A0ABS5IU73</accession>
<keyword evidence="1" id="KW-0805">Transcription regulation</keyword>
<dbReference type="InterPro" id="IPR046532">
    <property type="entry name" value="DUF6597"/>
</dbReference>
<dbReference type="Gene3D" id="1.10.10.60">
    <property type="entry name" value="Homeodomain-like"/>
    <property type="match status" value="1"/>
</dbReference>
<organism evidence="5 6">
    <name type="scientific">Chitinophaga hostae</name>
    <dbReference type="NCBI Taxonomy" id="2831022"/>
    <lineage>
        <taxon>Bacteria</taxon>
        <taxon>Pseudomonadati</taxon>
        <taxon>Bacteroidota</taxon>
        <taxon>Chitinophagia</taxon>
        <taxon>Chitinophagales</taxon>
        <taxon>Chitinophagaceae</taxon>
        <taxon>Chitinophaga</taxon>
    </lineage>
</organism>
<proteinExistence type="predicted"/>
<dbReference type="SMART" id="SM00342">
    <property type="entry name" value="HTH_ARAC"/>
    <property type="match status" value="1"/>
</dbReference>
<sequence length="270" mass="31021">MKYNEIRPCKALIPYVKCFYIYESDMNAAFDDTVFPSGCIEIIFNLGTGNWQTAAGDTFVTTPPVELWGQITQPLPIKSIGRNTMLGIRFYPHAAACFLNDKIDLFNNQVVDFRDLPDRGVNTLYTQLQHSSSWKQRVELVEDFLLRRLSLSKKRIGKMGLVNDIMSEIRQYDFFDNLENVAARYGITSRYLQKVFLQYTGLTPKLYSKINRFQHSLQLVMKKDTSLTSIAYDCGYFDQSHFIREFKSFTGLTPSGYTPENSPVTLAVNN</sequence>
<evidence type="ECO:0000313" key="6">
    <source>
        <dbReference type="Proteomes" id="UP000676386"/>
    </source>
</evidence>
<keyword evidence="2" id="KW-0238">DNA-binding</keyword>
<reference evidence="5 6" key="1">
    <citation type="submission" date="2021-04" db="EMBL/GenBank/DDBJ databases">
        <title>Chitinophaga sp. nov., isolated from the rhizosphere soil.</title>
        <authorList>
            <person name="He S."/>
        </authorList>
    </citation>
    <scope>NUCLEOTIDE SEQUENCE [LARGE SCALE GENOMIC DNA]</scope>
    <source>
        <strain evidence="5 6">2R12</strain>
    </source>
</reference>
<keyword evidence="3" id="KW-0804">Transcription</keyword>
<dbReference type="Pfam" id="PF12833">
    <property type="entry name" value="HTH_18"/>
    <property type="match status" value="1"/>
</dbReference>
<evidence type="ECO:0000313" key="5">
    <source>
        <dbReference type="EMBL" id="MBS0026460.1"/>
    </source>
</evidence>
<dbReference type="PANTHER" id="PTHR43280:SF2">
    <property type="entry name" value="HTH-TYPE TRANSCRIPTIONAL REGULATOR EXSA"/>
    <property type="match status" value="1"/>
</dbReference>
<gene>
    <name evidence="5" type="ORF">KE626_03960</name>
</gene>
<evidence type="ECO:0000256" key="2">
    <source>
        <dbReference type="ARBA" id="ARBA00023125"/>
    </source>
</evidence>
<dbReference type="PRINTS" id="PR00032">
    <property type="entry name" value="HTHARAC"/>
</dbReference>
<evidence type="ECO:0000256" key="3">
    <source>
        <dbReference type="ARBA" id="ARBA00023163"/>
    </source>
</evidence>
<dbReference type="InterPro" id="IPR009057">
    <property type="entry name" value="Homeodomain-like_sf"/>
</dbReference>
<name>A0ABS5IU73_9BACT</name>
<dbReference type="InterPro" id="IPR018060">
    <property type="entry name" value="HTH_AraC"/>
</dbReference>
<feature type="domain" description="HTH araC/xylS-type" evidence="4">
    <location>
        <begin position="159"/>
        <end position="260"/>
    </location>
</feature>
<dbReference type="Proteomes" id="UP000676386">
    <property type="component" value="Unassembled WGS sequence"/>
</dbReference>
<keyword evidence="6" id="KW-1185">Reference proteome</keyword>
<dbReference type="Pfam" id="PF20240">
    <property type="entry name" value="DUF6597"/>
    <property type="match status" value="1"/>
</dbReference>
<dbReference type="PANTHER" id="PTHR43280">
    <property type="entry name" value="ARAC-FAMILY TRANSCRIPTIONAL REGULATOR"/>
    <property type="match status" value="1"/>
</dbReference>
<evidence type="ECO:0000256" key="1">
    <source>
        <dbReference type="ARBA" id="ARBA00023015"/>
    </source>
</evidence>
<dbReference type="RefSeq" id="WP_211971566.1">
    <property type="nucleotide sequence ID" value="NZ_CBFHAM010000015.1"/>
</dbReference>
<dbReference type="EMBL" id="JAGTXB010000001">
    <property type="protein sequence ID" value="MBS0026460.1"/>
    <property type="molecule type" value="Genomic_DNA"/>
</dbReference>